<dbReference type="InterPro" id="IPR010254">
    <property type="entry name" value="B12-dep_deHydtase_bsu"/>
</dbReference>
<reference evidence="1" key="1">
    <citation type="submission" date="2019-12" db="EMBL/GenBank/DDBJ databases">
        <authorList>
            <person name="zhang j."/>
            <person name="sun C.M."/>
        </authorList>
    </citation>
    <scope>NUCLEOTIDE SEQUENCE</scope>
    <source>
        <strain evidence="1">NS-1</strain>
    </source>
</reference>
<evidence type="ECO:0008006" key="3">
    <source>
        <dbReference type="Google" id="ProtNLM"/>
    </source>
</evidence>
<protein>
    <recommendedName>
        <fullName evidence="3">Dehydratase medium subunit</fullName>
    </recommendedName>
</protein>
<evidence type="ECO:0000313" key="2">
    <source>
        <dbReference type="Proteomes" id="UP000665020"/>
    </source>
</evidence>
<dbReference type="RefSeq" id="WP_230867203.1">
    <property type="nucleotide sequence ID" value="NZ_CP046640.1"/>
</dbReference>
<dbReference type="AlphaFoldDB" id="A0A8A7KIZ3"/>
<dbReference type="Gene3D" id="3.40.50.10150">
    <property type="entry name" value="B12-dependent dehydatase associated subunit"/>
    <property type="match status" value="1"/>
</dbReference>
<sequence length="170" mass="19068">MNSKKDRPAIFIGVESSYQDSRLLKQLCYGLEEEGLPFYLFIKEGFPPQALAYEAAQASPLDVGIGLGSENKIVLQLSKLGENEPFFEETVDSDFKAKIIGSNAARLVKGLPIRGLPFKSYFNSHLKKEERNKEAVDDCEKSIKESNFSPQTVKYLSDLITKIISEKIKN</sequence>
<keyword evidence="2" id="KW-1185">Reference proteome</keyword>
<dbReference type="KEGG" id="ifn:GM661_12965"/>
<evidence type="ECO:0000313" key="1">
    <source>
        <dbReference type="EMBL" id="QTL98807.1"/>
    </source>
</evidence>
<dbReference type="Pfam" id="PF02288">
    <property type="entry name" value="Dehydratase_MU"/>
    <property type="match status" value="1"/>
</dbReference>
<name>A0A8A7KIZ3_9FIRM</name>
<dbReference type="InterPro" id="IPR003208">
    <property type="entry name" value="Dehydtase/Dehydtase_re"/>
</dbReference>
<dbReference type="Proteomes" id="UP000665020">
    <property type="component" value="Chromosome"/>
</dbReference>
<organism evidence="1 2">
    <name type="scientific">Iocasia fonsfrigidae</name>
    <dbReference type="NCBI Taxonomy" id="2682810"/>
    <lineage>
        <taxon>Bacteria</taxon>
        <taxon>Bacillati</taxon>
        <taxon>Bacillota</taxon>
        <taxon>Clostridia</taxon>
        <taxon>Halanaerobiales</taxon>
        <taxon>Halanaerobiaceae</taxon>
        <taxon>Iocasia</taxon>
    </lineage>
</organism>
<proteinExistence type="predicted"/>
<dbReference type="EMBL" id="CP046640">
    <property type="protein sequence ID" value="QTL98807.1"/>
    <property type="molecule type" value="Genomic_DNA"/>
</dbReference>
<accession>A0A8A7KIZ3</accession>
<dbReference type="SUPFAM" id="SSF52968">
    <property type="entry name" value="B12-dependent dehydatase associated subunit"/>
    <property type="match status" value="1"/>
</dbReference>
<gene>
    <name evidence="1" type="ORF">GM661_12965</name>
</gene>